<sequence>MSLTREPHEDERTSHNDHYNVLEVAIPPQKPLVRWADMNAAILGKRTASEISEYHPFPGRRLPQPRQFDSQPDYADATGKPDDGVEWLNETPGLRI</sequence>
<evidence type="ECO:0000313" key="2">
    <source>
        <dbReference type="EMBL" id="OJA09030.1"/>
    </source>
</evidence>
<accession>A0A1J8PIH2</accession>
<name>A0A1J8PIH2_9AGAM</name>
<keyword evidence="3" id="KW-1185">Reference proteome</keyword>
<evidence type="ECO:0000313" key="3">
    <source>
        <dbReference type="Proteomes" id="UP000183567"/>
    </source>
</evidence>
<gene>
    <name evidence="2" type="ORF">AZE42_09028</name>
</gene>
<dbReference type="EMBL" id="LVVM01006043">
    <property type="protein sequence ID" value="OJA09030.1"/>
    <property type="molecule type" value="Genomic_DNA"/>
</dbReference>
<comment type="caution">
    <text evidence="2">The sequence shown here is derived from an EMBL/GenBank/DDBJ whole genome shotgun (WGS) entry which is preliminary data.</text>
</comment>
<reference evidence="2 3" key="1">
    <citation type="submission" date="2016-03" db="EMBL/GenBank/DDBJ databases">
        <title>Comparative genomics of the ectomycorrhizal sister species Rhizopogon vinicolor and Rhizopogon vesiculosus (Basidiomycota: Boletales) reveals a divergence of the mating type B locus.</title>
        <authorList>
            <person name="Mujic A.B."/>
            <person name="Kuo A."/>
            <person name="Tritt A."/>
            <person name="Lipzen A."/>
            <person name="Chen C."/>
            <person name="Johnson J."/>
            <person name="Sharma A."/>
            <person name="Barry K."/>
            <person name="Grigoriev I.V."/>
            <person name="Spatafora J.W."/>
        </authorList>
    </citation>
    <scope>NUCLEOTIDE SEQUENCE [LARGE SCALE GENOMIC DNA]</scope>
    <source>
        <strain evidence="2 3">AM-OR11-056</strain>
    </source>
</reference>
<proteinExistence type="predicted"/>
<protein>
    <submittedName>
        <fullName evidence="2">Uncharacterized protein</fullName>
    </submittedName>
</protein>
<organism evidence="2 3">
    <name type="scientific">Rhizopogon vesiculosus</name>
    <dbReference type="NCBI Taxonomy" id="180088"/>
    <lineage>
        <taxon>Eukaryota</taxon>
        <taxon>Fungi</taxon>
        <taxon>Dikarya</taxon>
        <taxon>Basidiomycota</taxon>
        <taxon>Agaricomycotina</taxon>
        <taxon>Agaricomycetes</taxon>
        <taxon>Agaricomycetidae</taxon>
        <taxon>Boletales</taxon>
        <taxon>Suillineae</taxon>
        <taxon>Rhizopogonaceae</taxon>
        <taxon>Rhizopogon</taxon>
    </lineage>
</organism>
<dbReference type="AlphaFoldDB" id="A0A1J8PIH2"/>
<dbReference type="Proteomes" id="UP000183567">
    <property type="component" value="Unassembled WGS sequence"/>
</dbReference>
<feature type="region of interest" description="Disordered" evidence="1">
    <location>
        <begin position="55"/>
        <end position="96"/>
    </location>
</feature>
<evidence type="ECO:0000256" key="1">
    <source>
        <dbReference type="SAM" id="MobiDB-lite"/>
    </source>
</evidence>
<dbReference type="OrthoDB" id="10315189at2759"/>